<sequence>MLCEAPSSVSMRGKQASLRMQGVRGLDRYVSFFSTEQLPLFELLAARQPGVHTALKAVSRIQDHFSLLIQQFGATTYIHAFLACAFSTPAGASMRSRTLHGFGSSKKPSSLGKMCIVEIRVPFCHCIAAAQRGSMCLSSQLDSHQPAVRAAPLDDASERS</sequence>
<proteinExistence type="predicted"/>
<name>A0A371D2F8_9APHY</name>
<protein>
    <submittedName>
        <fullName evidence="1">Uncharacterized protein</fullName>
    </submittedName>
</protein>
<gene>
    <name evidence="1" type="ORF">OH76DRAFT_828876</name>
</gene>
<dbReference type="Proteomes" id="UP000256964">
    <property type="component" value="Unassembled WGS sequence"/>
</dbReference>
<accession>A0A371D2F8</accession>
<evidence type="ECO:0000313" key="2">
    <source>
        <dbReference type="Proteomes" id="UP000256964"/>
    </source>
</evidence>
<dbReference type="EMBL" id="KZ857425">
    <property type="protein sequence ID" value="RDX46701.1"/>
    <property type="molecule type" value="Genomic_DNA"/>
</dbReference>
<evidence type="ECO:0000313" key="1">
    <source>
        <dbReference type="EMBL" id="RDX46701.1"/>
    </source>
</evidence>
<dbReference type="AlphaFoldDB" id="A0A371D2F8"/>
<keyword evidence="2" id="KW-1185">Reference proteome</keyword>
<organism evidence="1 2">
    <name type="scientific">Lentinus brumalis</name>
    <dbReference type="NCBI Taxonomy" id="2498619"/>
    <lineage>
        <taxon>Eukaryota</taxon>
        <taxon>Fungi</taxon>
        <taxon>Dikarya</taxon>
        <taxon>Basidiomycota</taxon>
        <taxon>Agaricomycotina</taxon>
        <taxon>Agaricomycetes</taxon>
        <taxon>Polyporales</taxon>
        <taxon>Polyporaceae</taxon>
        <taxon>Lentinus</taxon>
    </lineage>
</organism>
<reference evidence="1 2" key="1">
    <citation type="journal article" date="2018" name="Biotechnol. Biofuels">
        <title>Integrative visual omics of the white-rot fungus Polyporus brumalis exposes the biotechnological potential of its oxidative enzymes for delignifying raw plant biomass.</title>
        <authorList>
            <person name="Miyauchi S."/>
            <person name="Rancon A."/>
            <person name="Drula E."/>
            <person name="Hage H."/>
            <person name="Chaduli D."/>
            <person name="Favel A."/>
            <person name="Grisel S."/>
            <person name="Henrissat B."/>
            <person name="Herpoel-Gimbert I."/>
            <person name="Ruiz-Duenas F.J."/>
            <person name="Chevret D."/>
            <person name="Hainaut M."/>
            <person name="Lin J."/>
            <person name="Wang M."/>
            <person name="Pangilinan J."/>
            <person name="Lipzen A."/>
            <person name="Lesage-Meessen L."/>
            <person name="Navarro D."/>
            <person name="Riley R."/>
            <person name="Grigoriev I.V."/>
            <person name="Zhou S."/>
            <person name="Raouche S."/>
            <person name="Rosso M.N."/>
        </authorList>
    </citation>
    <scope>NUCLEOTIDE SEQUENCE [LARGE SCALE GENOMIC DNA]</scope>
    <source>
        <strain evidence="1 2">BRFM 1820</strain>
    </source>
</reference>